<name>A0A2H0BT51_9BACT</name>
<organism evidence="1 2">
    <name type="scientific">Candidatus Uhrbacteria bacterium CG22_combo_CG10-13_8_21_14_all_47_17</name>
    <dbReference type="NCBI Taxonomy" id="1975041"/>
    <lineage>
        <taxon>Bacteria</taxon>
        <taxon>Candidatus Uhriibacteriota</taxon>
    </lineage>
</organism>
<sequence length="60" mass="6627">MEKSLSGNAAGKKQRFANNPPKVLVATYTNEGLKFQMVLGPLKFEPSKRGRRPVLPVDTI</sequence>
<dbReference type="Proteomes" id="UP000231581">
    <property type="component" value="Unassembled WGS sequence"/>
</dbReference>
<evidence type="ECO:0000313" key="1">
    <source>
        <dbReference type="EMBL" id="PIP60794.1"/>
    </source>
</evidence>
<evidence type="ECO:0000313" key="2">
    <source>
        <dbReference type="Proteomes" id="UP000231581"/>
    </source>
</evidence>
<accession>A0A2H0BT51</accession>
<proteinExistence type="predicted"/>
<protein>
    <submittedName>
        <fullName evidence="1">Uncharacterized protein</fullName>
    </submittedName>
</protein>
<dbReference type="EMBL" id="PCSZ01000030">
    <property type="protein sequence ID" value="PIP60794.1"/>
    <property type="molecule type" value="Genomic_DNA"/>
</dbReference>
<comment type="caution">
    <text evidence="1">The sequence shown here is derived from an EMBL/GenBank/DDBJ whole genome shotgun (WGS) entry which is preliminary data.</text>
</comment>
<gene>
    <name evidence="1" type="ORF">COX00_01290</name>
</gene>
<reference evidence="1 2" key="1">
    <citation type="submission" date="2017-09" db="EMBL/GenBank/DDBJ databases">
        <title>Depth-based differentiation of microbial function through sediment-hosted aquifers and enrichment of novel symbionts in the deep terrestrial subsurface.</title>
        <authorList>
            <person name="Probst A.J."/>
            <person name="Ladd B."/>
            <person name="Jarett J.K."/>
            <person name="Geller-Mcgrath D.E."/>
            <person name="Sieber C.M."/>
            <person name="Emerson J.B."/>
            <person name="Anantharaman K."/>
            <person name="Thomas B.C."/>
            <person name="Malmstrom R."/>
            <person name="Stieglmeier M."/>
            <person name="Klingl A."/>
            <person name="Woyke T."/>
            <person name="Ryan C.M."/>
            <person name="Banfield J.F."/>
        </authorList>
    </citation>
    <scope>NUCLEOTIDE SEQUENCE [LARGE SCALE GENOMIC DNA]</scope>
    <source>
        <strain evidence="1">CG22_combo_CG10-13_8_21_14_all_47_17</strain>
    </source>
</reference>
<dbReference type="AlphaFoldDB" id="A0A2H0BT51"/>